<gene>
    <name evidence="10" type="ORF">KY290_032320</name>
</gene>
<feature type="transmembrane region" description="Helical" evidence="8">
    <location>
        <begin position="359"/>
        <end position="381"/>
    </location>
</feature>
<sequence length="464" mass="50549">MDEMLEKYCGEFGLWQLRHLVLTSLAWLLEGIHSMVMIFADREPAWHYLTSHAGTTSWCSSEPGSWEWTGGTGSSTMSEFGLICGEKYKVGLVQSIFFAGCMVGAGVTGHLSDSKFGRKGTLAIICILNAIFGILTAFSSNYWTYALFRFLSGFSAGGIGLCASILSTEPVGQSWRGVAGLSTFYFFSTGVAVLSAIAYFIQSWRSLYIASSITSVVYVIFVLPFLNESPRWCLVRGKVDEAMKIMQKIAVSNGKQSIPNGVVLALDSEVNEDIPNSQFDSKEALNGSILDVLTSPITRSRFFLAVATDFFCSIVYYGLSLNAVNLGTNLYLNVALNAISEMPAYLLTSLVLNRFGRKGLYIGTMWFSGVFCLIGSLLNNADVTWRVIRMVCGLLGIFGIAATFNLSLLYFMELFPTEVRNVALGGATQAGHLGAILAPFVVVLGGNVPFALFGVCAIFLEDFW</sequence>
<evidence type="ECO:0000313" key="11">
    <source>
        <dbReference type="Proteomes" id="UP000826656"/>
    </source>
</evidence>
<keyword evidence="2" id="KW-0813">Transport</keyword>
<keyword evidence="4 8" id="KW-1133">Transmembrane helix</keyword>
<comment type="caution">
    <text evidence="10">The sequence shown here is derived from an EMBL/GenBank/DDBJ whole genome shotgun (WGS) entry which is preliminary data.</text>
</comment>
<evidence type="ECO:0000259" key="9">
    <source>
        <dbReference type="PROSITE" id="PS50850"/>
    </source>
</evidence>
<evidence type="ECO:0000313" key="10">
    <source>
        <dbReference type="EMBL" id="KAH0744327.1"/>
    </source>
</evidence>
<evidence type="ECO:0000256" key="3">
    <source>
        <dbReference type="ARBA" id="ARBA00022692"/>
    </source>
</evidence>
<feature type="transmembrane region" description="Helical" evidence="8">
    <location>
        <begin position="121"/>
        <end position="140"/>
    </location>
</feature>
<keyword evidence="5 8" id="KW-0472">Membrane</keyword>
<feature type="transmembrane region" description="Helical" evidence="8">
    <location>
        <begin position="90"/>
        <end position="109"/>
    </location>
</feature>
<feature type="transmembrane region" description="Helical" evidence="8">
    <location>
        <begin position="331"/>
        <end position="352"/>
    </location>
</feature>
<evidence type="ECO:0000256" key="2">
    <source>
        <dbReference type="ARBA" id="ARBA00022448"/>
    </source>
</evidence>
<feature type="transmembrane region" description="Helical" evidence="8">
    <location>
        <begin position="146"/>
        <end position="166"/>
    </location>
</feature>
<feature type="domain" description="Major facilitator superfamily (MFS) profile" evidence="9">
    <location>
        <begin position="19"/>
        <end position="464"/>
    </location>
</feature>
<keyword evidence="3 8" id="KW-0812">Transmembrane</keyword>
<feature type="transmembrane region" description="Helical" evidence="8">
    <location>
        <begin position="387"/>
        <end position="412"/>
    </location>
</feature>
<dbReference type="Gene3D" id="1.20.1250.20">
    <property type="entry name" value="MFS general substrate transporter like domains"/>
    <property type="match status" value="1"/>
</dbReference>
<dbReference type="PROSITE" id="PS50850">
    <property type="entry name" value="MFS"/>
    <property type="match status" value="1"/>
</dbReference>
<organism evidence="10 11">
    <name type="scientific">Solanum tuberosum</name>
    <name type="common">Potato</name>
    <dbReference type="NCBI Taxonomy" id="4113"/>
    <lineage>
        <taxon>Eukaryota</taxon>
        <taxon>Viridiplantae</taxon>
        <taxon>Streptophyta</taxon>
        <taxon>Embryophyta</taxon>
        <taxon>Tracheophyta</taxon>
        <taxon>Spermatophyta</taxon>
        <taxon>Magnoliopsida</taxon>
        <taxon>eudicotyledons</taxon>
        <taxon>Gunneridae</taxon>
        <taxon>Pentapetalae</taxon>
        <taxon>asterids</taxon>
        <taxon>lamiids</taxon>
        <taxon>Solanales</taxon>
        <taxon>Solanaceae</taxon>
        <taxon>Solanoideae</taxon>
        <taxon>Solaneae</taxon>
        <taxon>Solanum</taxon>
    </lineage>
</organism>
<dbReference type="PROSITE" id="PS00217">
    <property type="entry name" value="SUGAR_TRANSPORT_2"/>
    <property type="match status" value="1"/>
</dbReference>
<dbReference type="InterPro" id="IPR005829">
    <property type="entry name" value="Sugar_transporter_CS"/>
</dbReference>
<feature type="transmembrane region" description="Helical" evidence="8">
    <location>
        <begin position="178"/>
        <end position="201"/>
    </location>
</feature>
<dbReference type="SUPFAM" id="SSF103473">
    <property type="entry name" value="MFS general substrate transporter"/>
    <property type="match status" value="1"/>
</dbReference>
<dbReference type="InterPro" id="IPR036259">
    <property type="entry name" value="MFS_trans_sf"/>
</dbReference>
<evidence type="ECO:0000256" key="8">
    <source>
        <dbReference type="SAM" id="Phobius"/>
    </source>
</evidence>
<dbReference type="InterPro" id="IPR005828">
    <property type="entry name" value="MFS_sugar_transport-like"/>
</dbReference>
<feature type="transmembrane region" description="Helical" evidence="8">
    <location>
        <begin position="207"/>
        <end position="226"/>
    </location>
</feature>
<feature type="transmembrane region" description="Helical" evidence="8">
    <location>
        <begin position="302"/>
        <end position="319"/>
    </location>
</feature>
<accession>A0ABQ7UBT1</accession>
<evidence type="ECO:0000256" key="5">
    <source>
        <dbReference type="ARBA" id="ARBA00023136"/>
    </source>
</evidence>
<evidence type="ECO:0000256" key="7">
    <source>
        <dbReference type="ARBA" id="ARBA00049011"/>
    </source>
</evidence>
<comment type="catalytic activity">
    <reaction evidence="7">
        <text>phosphate(in) + H(+)(in) = phosphate(out) + H(+)(out)</text>
        <dbReference type="Rhea" id="RHEA:29939"/>
        <dbReference type="ChEBI" id="CHEBI:15378"/>
        <dbReference type="ChEBI" id="CHEBI:43474"/>
    </reaction>
    <physiologicalReaction direction="right-to-left" evidence="7">
        <dbReference type="Rhea" id="RHEA:29941"/>
    </physiologicalReaction>
</comment>
<comment type="subcellular location">
    <subcellularLocation>
        <location evidence="1">Membrane</location>
        <topology evidence="1">Multi-pass membrane protein</topology>
    </subcellularLocation>
</comment>
<feature type="transmembrane region" description="Helical" evidence="8">
    <location>
        <begin position="433"/>
        <end position="460"/>
    </location>
</feature>
<evidence type="ECO:0000256" key="6">
    <source>
        <dbReference type="ARBA" id="ARBA00044504"/>
    </source>
</evidence>
<dbReference type="Proteomes" id="UP000826656">
    <property type="component" value="Unassembled WGS sequence"/>
</dbReference>
<proteinExistence type="inferred from homology"/>
<name>A0ABQ7UBT1_SOLTU</name>
<protein>
    <recommendedName>
        <fullName evidence="9">Major facilitator superfamily (MFS) profile domain-containing protein</fullName>
    </recommendedName>
</protein>
<comment type="similarity">
    <text evidence="6">Belongs to the major facilitator superfamily. Phosphate:H(+) symporter (TC 2.A.1.9) family.</text>
</comment>
<evidence type="ECO:0000256" key="4">
    <source>
        <dbReference type="ARBA" id="ARBA00022989"/>
    </source>
</evidence>
<reference evidence="10 11" key="1">
    <citation type="journal article" date="2021" name="bioRxiv">
        <title>Chromosome-scale and haplotype-resolved genome assembly of a tetraploid potato cultivar.</title>
        <authorList>
            <person name="Sun H."/>
            <person name="Jiao W.-B."/>
            <person name="Krause K."/>
            <person name="Campoy J.A."/>
            <person name="Goel M."/>
            <person name="Folz-Donahue K."/>
            <person name="Kukat C."/>
            <person name="Huettel B."/>
            <person name="Schneeberger K."/>
        </authorList>
    </citation>
    <scope>NUCLEOTIDE SEQUENCE [LARGE SCALE GENOMIC DNA]</scope>
    <source>
        <strain evidence="10">SolTubOtavaFocal</strain>
        <tissue evidence="10">Leaves</tissue>
    </source>
</reference>
<dbReference type="Pfam" id="PF00083">
    <property type="entry name" value="Sugar_tr"/>
    <property type="match status" value="1"/>
</dbReference>
<dbReference type="PANTHER" id="PTHR24064">
    <property type="entry name" value="SOLUTE CARRIER FAMILY 22 MEMBER"/>
    <property type="match status" value="1"/>
</dbReference>
<dbReference type="EMBL" id="JAIVGD010000023">
    <property type="protein sequence ID" value="KAH0744327.1"/>
    <property type="molecule type" value="Genomic_DNA"/>
</dbReference>
<keyword evidence="11" id="KW-1185">Reference proteome</keyword>
<evidence type="ECO:0000256" key="1">
    <source>
        <dbReference type="ARBA" id="ARBA00004141"/>
    </source>
</evidence>
<dbReference type="InterPro" id="IPR020846">
    <property type="entry name" value="MFS_dom"/>
</dbReference>